<name>A0A4P9XCM0_9FUNG</name>
<comment type="subcellular location">
    <subcellularLocation>
        <location evidence="1">Membrane</location>
        <topology evidence="1">Single-pass type II membrane protein</topology>
    </subcellularLocation>
</comment>
<evidence type="ECO:0000256" key="5">
    <source>
        <dbReference type="ARBA" id="ARBA00022692"/>
    </source>
</evidence>
<comment type="similarity">
    <text evidence="2">Belongs to the MNN1/MNT family.</text>
</comment>
<keyword evidence="9" id="KW-0325">Glycoprotein</keyword>
<evidence type="ECO:0000256" key="1">
    <source>
        <dbReference type="ARBA" id="ARBA00004606"/>
    </source>
</evidence>
<feature type="non-terminal residue" evidence="10">
    <location>
        <position position="293"/>
    </location>
</feature>
<evidence type="ECO:0000256" key="2">
    <source>
        <dbReference type="ARBA" id="ARBA00009105"/>
    </source>
</evidence>
<evidence type="ECO:0000256" key="8">
    <source>
        <dbReference type="ARBA" id="ARBA00023136"/>
    </source>
</evidence>
<accession>A0A4P9XCM0</accession>
<evidence type="ECO:0008006" key="12">
    <source>
        <dbReference type="Google" id="ProtNLM"/>
    </source>
</evidence>
<dbReference type="InterPro" id="IPR029044">
    <property type="entry name" value="Nucleotide-diphossugar_trans"/>
</dbReference>
<dbReference type="EMBL" id="ML014127">
    <property type="protein sequence ID" value="RKP03207.1"/>
    <property type="molecule type" value="Genomic_DNA"/>
</dbReference>
<proteinExistence type="inferred from homology"/>
<dbReference type="OrthoDB" id="430354at2759"/>
<protein>
    <recommendedName>
        <fullName evidence="12">Nucleotide-diphospho-sugar transferase</fullName>
    </recommendedName>
</protein>
<dbReference type="Pfam" id="PF11051">
    <property type="entry name" value="Mannosyl_trans3"/>
    <property type="match status" value="1"/>
</dbReference>
<dbReference type="GO" id="GO:0005794">
    <property type="term" value="C:Golgi apparatus"/>
    <property type="evidence" value="ECO:0007669"/>
    <property type="project" value="TreeGrafter"/>
</dbReference>
<keyword evidence="4" id="KW-0808">Transferase</keyword>
<dbReference type="GO" id="GO:0000033">
    <property type="term" value="F:alpha-1,3-mannosyltransferase activity"/>
    <property type="evidence" value="ECO:0007669"/>
    <property type="project" value="TreeGrafter"/>
</dbReference>
<evidence type="ECO:0000256" key="3">
    <source>
        <dbReference type="ARBA" id="ARBA00022676"/>
    </source>
</evidence>
<evidence type="ECO:0000256" key="4">
    <source>
        <dbReference type="ARBA" id="ARBA00022679"/>
    </source>
</evidence>
<feature type="non-terminal residue" evidence="10">
    <location>
        <position position="1"/>
    </location>
</feature>
<dbReference type="GO" id="GO:0016020">
    <property type="term" value="C:membrane"/>
    <property type="evidence" value="ECO:0007669"/>
    <property type="project" value="UniProtKB-SubCell"/>
</dbReference>
<sequence>TLIGEAEGVLYPWLGGASPKYASVSHVAQTWKGRGIVLSTGNWHFRFARHAIETLRAMGCTLPIEVFYAGTQDLTRANIEELSSIDGVKVFDLSQRINLNKSPIGGWATKPFTMFASSFQEVIFMDSDTLFLQDPETMFSMKRYVDTGAVYFMDRTMPGDSLMKYMREVSSTISDTAKTTGRAWTGKSFHEADSGVVLIDKRRHLHTLLMVCMMNSSPYRDEIYKHVHGDKETFWLANEVMRTPYGWAPGGGGTIGFPEPRDPTYICGGLFHVDEQWQPLWFNGGLVMNKHTD</sequence>
<evidence type="ECO:0000313" key="11">
    <source>
        <dbReference type="Proteomes" id="UP000274922"/>
    </source>
</evidence>
<keyword evidence="8" id="KW-0472">Membrane</keyword>
<keyword evidence="11" id="KW-1185">Reference proteome</keyword>
<organism evidence="10 11">
    <name type="scientific">Caulochytrium protostelioides</name>
    <dbReference type="NCBI Taxonomy" id="1555241"/>
    <lineage>
        <taxon>Eukaryota</taxon>
        <taxon>Fungi</taxon>
        <taxon>Fungi incertae sedis</taxon>
        <taxon>Chytridiomycota</taxon>
        <taxon>Chytridiomycota incertae sedis</taxon>
        <taxon>Chytridiomycetes</taxon>
        <taxon>Caulochytriales</taxon>
        <taxon>Caulochytriaceae</taxon>
        <taxon>Caulochytrium</taxon>
    </lineage>
</organism>
<dbReference type="GO" id="GO:0006493">
    <property type="term" value="P:protein O-linked glycosylation"/>
    <property type="evidence" value="ECO:0007669"/>
    <property type="project" value="TreeGrafter"/>
</dbReference>
<keyword evidence="5" id="KW-0812">Transmembrane</keyword>
<keyword evidence="7" id="KW-1133">Transmembrane helix</keyword>
<dbReference type="PANTHER" id="PTHR31392">
    <property type="entry name" value="ALPHA-1,3-MANNOSYLTRANSFERASE MNN1-RELATED"/>
    <property type="match status" value="1"/>
</dbReference>
<dbReference type="STRING" id="1555241.A0A4P9XCM0"/>
<dbReference type="SUPFAM" id="SSF53448">
    <property type="entry name" value="Nucleotide-diphospho-sugar transferases"/>
    <property type="match status" value="1"/>
</dbReference>
<keyword evidence="3" id="KW-0328">Glycosyltransferase</keyword>
<evidence type="ECO:0000256" key="9">
    <source>
        <dbReference type="ARBA" id="ARBA00023180"/>
    </source>
</evidence>
<dbReference type="InterPro" id="IPR022751">
    <property type="entry name" value="Alpha_mannosyltransferase"/>
</dbReference>
<keyword evidence="6" id="KW-0735">Signal-anchor</keyword>
<dbReference type="Gene3D" id="3.90.550.10">
    <property type="entry name" value="Spore Coat Polysaccharide Biosynthesis Protein SpsA, Chain A"/>
    <property type="match status" value="1"/>
</dbReference>
<evidence type="ECO:0000256" key="7">
    <source>
        <dbReference type="ARBA" id="ARBA00022989"/>
    </source>
</evidence>
<gene>
    <name evidence="10" type="ORF">CXG81DRAFT_8332</name>
</gene>
<reference evidence="11" key="1">
    <citation type="journal article" date="2018" name="Nat. Microbiol.">
        <title>Leveraging single-cell genomics to expand the fungal tree of life.</title>
        <authorList>
            <person name="Ahrendt S.R."/>
            <person name="Quandt C.A."/>
            <person name="Ciobanu D."/>
            <person name="Clum A."/>
            <person name="Salamov A."/>
            <person name="Andreopoulos B."/>
            <person name="Cheng J.F."/>
            <person name="Woyke T."/>
            <person name="Pelin A."/>
            <person name="Henrissat B."/>
            <person name="Reynolds N.K."/>
            <person name="Benny G.L."/>
            <person name="Smith M.E."/>
            <person name="James T.Y."/>
            <person name="Grigoriev I.V."/>
        </authorList>
    </citation>
    <scope>NUCLEOTIDE SEQUENCE [LARGE SCALE GENOMIC DNA]</scope>
    <source>
        <strain evidence="11">ATCC 52028</strain>
    </source>
</reference>
<dbReference type="AlphaFoldDB" id="A0A4P9XCM0"/>
<evidence type="ECO:0000256" key="6">
    <source>
        <dbReference type="ARBA" id="ARBA00022968"/>
    </source>
</evidence>
<dbReference type="Proteomes" id="UP000274922">
    <property type="component" value="Unassembled WGS sequence"/>
</dbReference>
<dbReference type="PANTHER" id="PTHR31392:SF1">
    <property type="entry name" value="ALPHA-1,3-MANNOSYLTRANSFERASE MNN1-RELATED"/>
    <property type="match status" value="1"/>
</dbReference>
<evidence type="ECO:0000313" key="10">
    <source>
        <dbReference type="EMBL" id="RKP03207.1"/>
    </source>
</evidence>